<organism evidence="3 4">
    <name type="scientific">Fusarium duplospermum</name>
    <dbReference type="NCBI Taxonomy" id="1325734"/>
    <lineage>
        <taxon>Eukaryota</taxon>
        <taxon>Fungi</taxon>
        <taxon>Dikarya</taxon>
        <taxon>Ascomycota</taxon>
        <taxon>Pezizomycotina</taxon>
        <taxon>Sordariomycetes</taxon>
        <taxon>Hypocreomycetidae</taxon>
        <taxon>Hypocreales</taxon>
        <taxon>Nectriaceae</taxon>
        <taxon>Fusarium</taxon>
        <taxon>Fusarium solani species complex</taxon>
    </lineage>
</organism>
<dbReference type="Pfam" id="PF00106">
    <property type="entry name" value="adh_short"/>
    <property type="match status" value="1"/>
</dbReference>
<proteinExistence type="inferred from homology"/>
<dbReference type="GO" id="GO:0016491">
    <property type="term" value="F:oxidoreductase activity"/>
    <property type="evidence" value="ECO:0007669"/>
    <property type="project" value="UniProtKB-KW"/>
</dbReference>
<keyword evidence="4" id="KW-1185">Reference proteome</keyword>
<dbReference type="InterPro" id="IPR036291">
    <property type="entry name" value="NAD(P)-bd_dom_sf"/>
</dbReference>
<reference evidence="3 4" key="1">
    <citation type="submission" date="2017-06" db="EMBL/GenBank/DDBJ databases">
        <title>Comparative genomic analysis of Ambrosia Fusariam Clade fungi.</title>
        <authorList>
            <person name="Stajich J.E."/>
            <person name="Carrillo J."/>
            <person name="Kijimoto T."/>
            <person name="Eskalen A."/>
            <person name="O'Donnell K."/>
            <person name="Kasson M."/>
        </authorList>
    </citation>
    <scope>NUCLEOTIDE SEQUENCE [LARGE SCALE GENOMIC DNA]</scope>
    <source>
        <strain evidence="3 4">NRRL62584</strain>
    </source>
</reference>
<dbReference type="PANTHER" id="PTHR43899">
    <property type="entry name" value="RH59310P"/>
    <property type="match status" value="1"/>
</dbReference>
<name>A0A428PJM3_9HYPO</name>
<evidence type="ECO:0008006" key="5">
    <source>
        <dbReference type="Google" id="ProtNLM"/>
    </source>
</evidence>
<accession>A0A428PJM3</accession>
<evidence type="ECO:0000256" key="1">
    <source>
        <dbReference type="ARBA" id="ARBA00006484"/>
    </source>
</evidence>
<evidence type="ECO:0000313" key="3">
    <source>
        <dbReference type="EMBL" id="RSL53146.1"/>
    </source>
</evidence>
<dbReference type="Gene3D" id="3.40.50.720">
    <property type="entry name" value="NAD(P)-binding Rossmann-like Domain"/>
    <property type="match status" value="1"/>
</dbReference>
<dbReference type="InterPro" id="IPR002347">
    <property type="entry name" value="SDR_fam"/>
</dbReference>
<gene>
    <name evidence="3" type="ORF">CEP54_010539</name>
</gene>
<comment type="similarity">
    <text evidence="1">Belongs to the short-chain dehydrogenases/reductases (SDR) family.</text>
</comment>
<sequence length="301" mass="32420">MGLTSSKPRNVLSRPPTSGHNNAYALVTGATSGIGRSLAVELCRRGLNVIVHGRDAVRLDALIKDLREKYPSRDIRGLVLDAATAFTATGETGQEAWSALFSITDLNLKVLVNNVGIGHNPTKDFITFTEQTPAQITQLIQVNISFMTFLTYALLPTLQRNAAPTNPSFVINSGSLAELGLPWVSVYSGTKGYITAFSKALDTELKGEGQHVEVISALIGDTDSDGHKVGTSLFTPSSDHMASMILDSAAGAGPVARVPYWGHLIQLWLCELQPYRLLQKGMIYNVTGLREKNGLVAKKQA</sequence>
<evidence type="ECO:0000313" key="4">
    <source>
        <dbReference type="Proteomes" id="UP000288168"/>
    </source>
</evidence>
<dbReference type="SUPFAM" id="SSF51735">
    <property type="entry name" value="NAD(P)-binding Rossmann-fold domains"/>
    <property type="match status" value="1"/>
</dbReference>
<dbReference type="AlphaFoldDB" id="A0A428PJM3"/>
<dbReference type="InterPro" id="IPR051019">
    <property type="entry name" value="VLCFA-Steroid_DH"/>
</dbReference>
<dbReference type="GO" id="GO:0005783">
    <property type="term" value="C:endoplasmic reticulum"/>
    <property type="evidence" value="ECO:0007669"/>
    <property type="project" value="TreeGrafter"/>
</dbReference>
<dbReference type="PRINTS" id="PR00081">
    <property type="entry name" value="GDHRDH"/>
</dbReference>
<keyword evidence="2" id="KW-0560">Oxidoreductase</keyword>
<comment type="caution">
    <text evidence="3">The sequence shown here is derived from an EMBL/GenBank/DDBJ whole genome shotgun (WGS) entry which is preliminary data.</text>
</comment>
<dbReference type="EMBL" id="NKCI01000126">
    <property type="protein sequence ID" value="RSL53146.1"/>
    <property type="molecule type" value="Genomic_DNA"/>
</dbReference>
<dbReference type="STRING" id="1325734.A0A428PJM3"/>
<evidence type="ECO:0000256" key="2">
    <source>
        <dbReference type="ARBA" id="ARBA00023002"/>
    </source>
</evidence>
<dbReference type="PANTHER" id="PTHR43899:SF13">
    <property type="entry name" value="RH59310P"/>
    <property type="match status" value="1"/>
</dbReference>
<dbReference type="Proteomes" id="UP000288168">
    <property type="component" value="Unassembled WGS sequence"/>
</dbReference>
<dbReference type="OrthoDB" id="47007at2759"/>
<protein>
    <recommendedName>
        <fullName evidence="5">NAD(P)-binding protein</fullName>
    </recommendedName>
</protein>